<gene>
    <name evidence="4" type="primary">pif1</name>
    <name evidence="4" type="ORF">SNAT2548_LOCUS23633</name>
</gene>
<dbReference type="OrthoDB" id="425596at2759"/>
<dbReference type="Pfam" id="PF01844">
    <property type="entry name" value="HNH"/>
    <property type="match status" value="1"/>
</dbReference>
<name>A0A812RGK6_9DINO</name>
<feature type="region of interest" description="Disordered" evidence="2">
    <location>
        <begin position="1978"/>
        <end position="2058"/>
    </location>
</feature>
<evidence type="ECO:0000259" key="3">
    <source>
        <dbReference type="SMART" id="SM00507"/>
    </source>
</evidence>
<dbReference type="SUPFAM" id="SSF52540">
    <property type="entry name" value="P-loop containing nucleoside triphosphate hydrolases"/>
    <property type="match status" value="1"/>
</dbReference>
<accession>A0A812RGK6</accession>
<organism evidence="4 5">
    <name type="scientific">Symbiodinium natans</name>
    <dbReference type="NCBI Taxonomy" id="878477"/>
    <lineage>
        <taxon>Eukaryota</taxon>
        <taxon>Sar</taxon>
        <taxon>Alveolata</taxon>
        <taxon>Dinophyceae</taxon>
        <taxon>Suessiales</taxon>
        <taxon>Symbiodiniaceae</taxon>
        <taxon>Symbiodinium</taxon>
    </lineage>
</organism>
<evidence type="ECO:0000256" key="1">
    <source>
        <dbReference type="SAM" id="Coils"/>
    </source>
</evidence>
<feature type="domain" description="HNH nuclease" evidence="3">
    <location>
        <begin position="495"/>
        <end position="548"/>
    </location>
</feature>
<dbReference type="InterPro" id="IPR003615">
    <property type="entry name" value="HNH_nuc"/>
</dbReference>
<feature type="compositionally biased region" description="Pro residues" evidence="2">
    <location>
        <begin position="1994"/>
        <end position="2005"/>
    </location>
</feature>
<evidence type="ECO:0000256" key="2">
    <source>
        <dbReference type="SAM" id="MobiDB-lite"/>
    </source>
</evidence>
<dbReference type="InterPro" id="IPR029063">
    <property type="entry name" value="SAM-dependent_MTases_sf"/>
</dbReference>
<dbReference type="InterPro" id="IPR002711">
    <property type="entry name" value="HNH"/>
</dbReference>
<keyword evidence="1" id="KW-0175">Coiled coil</keyword>
<protein>
    <submittedName>
        <fullName evidence="4">Pif1 protein</fullName>
    </submittedName>
</protein>
<dbReference type="Gene3D" id="1.10.30.50">
    <property type="match status" value="1"/>
</dbReference>
<dbReference type="GO" id="GO:0003676">
    <property type="term" value="F:nucleic acid binding"/>
    <property type="evidence" value="ECO:0007669"/>
    <property type="project" value="InterPro"/>
</dbReference>
<dbReference type="CDD" id="cd00085">
    <property type="entry name" value="HNHc"/>
    <property type="match status" value="1"/>
</dbReference>
<dbReference type="Pfam" id="PF13604">
    <property type="entry name" value="AAA_30"/>
    <property type="match status" value="1"/>
</dbReference>
<dbReference type="Proteomes" id="UP000604046">
    <property type="component" value="Unassembled WGS sequence"/>
</dbReference>
<proteinExistence type="predicted"/>
<dbReference type="Gene3D" id="3.40.50.150">
    <property type="entry name" value="Vaccinia Virus protein VP39"/>
    <property type="match status" value="1"/>
</dbReference>
<keyword evidence="5" id="KW-1185">Reference proteome</keyword>
<feature type="coiled-coil region" evidence="1">
    <location>
        <begin position="759"/>
        <end position="824"/>
    </location>
</feature>
<dbReference type="Gene3D" id="3.40.50.300">
    <property type="entry name" value="P-loop containing nucleotide triphosphate hydrolases"/>
    <property type="match status" value="2"/>
</dbReference>
<sequence length="2058" mass="231969">MASLARQQAQIRAAIAAGARPRTTVAGATVLPVARGANGAGFVFLAQPDGTTTPLGSFYYRETGARPPTKWLDFGQPLIREGPNDYVLLRNGLKRLVRSLQQDGKFHLTGLGKVFFQDKFTEYLAHVPVIVRGTRSSGRNAGRAYERPDMLPVNTLGLRRTRLNDALSQQEILARIKQDVFAQGLAGPPFHDGQGNRIIMEMSEEVYYLDNSRDWVVSAQSTQYINDEVRVETMLNQRLARVRDISFQLFASHEILDEAFEPYMDDLCVPRQLSILLKLPLEEVCSDFDAIVEGTAWRTEGISPAEIREFCEWRNAPVFLLDPDGHVLDKFEPAVKEARALAYVAFNGHAYFYKSAKVITGGGLDETVMYRHERRETQQLPPKSEWKEWQPGQEPESGIFWTTTDLTKIRAQLLAAGHSPRVMLRSSVEYSALKLRIKKGEPCIIRGLPEEAEVLEQWLQKLPLNTPYRGQRMASLAHEVLMQLIKAERKQPDAEARKAVLEQQNALCNLCGAEIQLGTCELDHVVPVHQAFSDDEQVLQALCLECHRNKTLLQTIQPTSLESRFNPRACEAYLWSPKLPPLVFEVHTPRKRVPCLGIDVVRCRKNGLANASFPLPIFCCLDDVKAARPGHLADLTYVSLRIDRRATTYSQLPYVGEGWYAKPITAFMLDTGMATWDDFKYSLDATAHVTAECFHKALDIMEQAWPDGEEHYAKLSVNALIGLWARNMDVVYTVRTSQNELDGYGCQERRVFSISPYDLQTDEERIETIAKQKAAAEQKVNAEIEAEKIEAAAEQTEVEKVAERRRVETKLEEALRQIRQIDDKPLAQYWDFVFIRNLMSNASHRPLHDFVLAAEYVAVARIKHQLRAALPSYIKCVKTDCVVVQQLPKKHLHLLQELQDLKHPDGSQVYRVEEVKPLRGLYREPQLPEHAIPPELEWTDIPDPLTHCLAGGSLLLTGFPGTGKTYLARRIVAALREQGQAVHIVAKTHCAVQNIGQGARTADHWLRRFVRHGNIRLIDWLVVEEITQLDTALWNDIACLALNTRVRFLLLGDFRQLPAVLDSFAGTEVLRELRQAQLINTLTRGYRHELVENRRSDPGIFNFLRWLRIDEPGEVSLKSALQRAWAQFPERDAVVPDTALVISHRHRIQLNEWVNRVKAPDGATHFQHSPAENAKNLTNKPQSMRIWPGIRLLGAGGKICKGTFVTVKTCCDAAVELEDGTELARDDLFKYTRLPHALTYAGCQGLTLAGHVVLCDTYSKHFTLRHLYMGSSRATRSDLLSVREPLRPAPAMTLAECVVCNGLVVFAWLLELFSGTGSIGRAFRDRGWEVVSVDLDPKFRPTVCCDVMELDEGSLGHFDMVWASPVCTEYSQALRKRPRVLARGDRLVLRTLEIIRNLRPRWWAMENPQTGLLKTRPFMQGIPFSDAMCRKGSRCAAFEDGIHPEAAQRGTTAGRRNQQSQVKLFPNPEYTSKQPRDPIVPTVPCTGIFLGPSRSGKTVALISAILDQYRTASGESVFERIYIFSPSIEIDDVWQPVKDFIENDMGVNTEREQVYFDKWDEGALRTIIEQQKKITRTSKRLGLKKLFQVLVVIDDYADQPELHRKMGDGALDTLFIRGRHMQISTWVSSQKLRLISAAVRVNMQFICIWRLRNQLELEAVLEELSALLPKQELLAMYQEATREPYSFWFIYYLKPKAEMFYKRWEERFLVDGQPAGGGVQQAPGGKSMATVYVDSRRRVSGSDSNFAFELPETLHMQTSAKLAVYKVRIADAFLSTDRGTYLYWIDVALGTLNTAQLHVGAYTGTRLAAWISSNFAAATYVEATNAIEVAHDGNRRILSDAELRDLFPSGPGYPAGASAAFPQSINHLLGGSYIDGALQIFPWVSMNPFNEVYLRCRELGNAAHILGPLGTDIICKVIVDKGVGHVMKDQTDDGHLVELRGPITLRTLNFRLTDVDGNEVNTRGTSVSFAIFLAEAKPAAKRRGRPPGSKNKPKPPPATVPADPGPPREPEAPAPVPEEPKREPAQPVRMTAAEEKMMHRQHRLNRFEQLAMRNSMDL</sequence>
<dbReference type="GO" id="GO:0008270">
    <property type="term" value="F:zinc ion binding"/>
    <property type="evidence" value="ECO:0007669"/>
    <property type="project" value="InterPro"/>
</dbReference>
<evidence type="ECO:0000313" key="4">
    <source>
        <dbReference type="EMBL" id="CAE7435102.1"/>
    </source>
</evidence>
<dbReference type="GO" id="GO:0004519">
    <property type="term" value="F:endonuclease activity"/>
    <property type="evidence" value="ECO:0007669"/>
    <property type="project" value="InterPro"/>
</dbReference>
<dbReference type="SMART" id="SM00507">
    <property type="entry name" value="HNHc"/>
    <property type="match status" value="1"/>
</dbReference>
<comment type="caution">
    <text evidence="4">The sequence shown here is derived from an EMBL/GenBank/DDBJ whole genome shotgun (WGS) entry which is preliminary data.</text>
</comment>
<reference evidence="4" key="1">
    <citation type="submission" date="2021-02" db="EMBL/GenBank/DDBJ databases">
        <authorList>
            <person name="Dougan E. K."/>
            <person name="Rhodes N."/>
            <person name="Thang M."/>
            <person name="Chan C."/>
        </authorList>
    </citation>
    <scope>NUCLEOTIDE SEQUENCE</scope>
</reference>
<dbReference type="EMBL" id="CAJNDS010002328">
    <property type="protein sequence ID" value="CAE7435102.1"/>
    <property type="molecule type" value="Genomic_DNA"/>
</dbReference>
<dbReference type="SUPFAM" id="SSF53335">
    <property type="entry name" value="S-adenosyl-L-methionine-dependent methyltransferases"/>
    <property type="match status" value="1"/>
</dbReference>
<dbReference type="InterPro" id="IPR027417">
    <property type="entry name" value="P-loop_NTPase"/>
</dbReference>
<evidence type="ECO:0000313" key="5">
    <source>
        <dbReference type="Proteomes" id="UP000604046"/>
    </source>
</evidence>